<gene>
    <name evidence="1" type="ORF">BCL32_0493</name>
</gene>
<proteinExistence type="predicted"/>
<comment type="caution">
    <text evidence="1">The sequence shown here is derived from an EMBL/GenBank/DDBJ whole genome shotgun (WGS) entry which is preliminary data.</text>
</comment>
<evidence type="ECO:0000313" key="2">
    <source>
        <dbReference type="Proteomes" id="UP000319824"/>
    </source>
</evidence>
<dbReference type="EMBL" id="VISO01000001">
    <property type="protein sequence ID" value="TVZ75095.1"/>
    <property type="molecule type" value="Genomic_DNA"/>
</dbReference>
<organism evidence="1 2">
    <name type="scientific">Rhizobium mongolense USDA 1844</name>
    <dbReference type="NCBI Taxonomy" id="1079460"/>
    <lineage>
        <taxon>Bacteria</taxon>
        <taxon>Pseudomonadati</taxon>
        <taxon>Pseudomonadota</taxon>
        <taxon>Alphaproteobacteria</taxon>
        <taxon>Hyphomicrobiales</taxon>
        <taxon>Rhizobiaceae</taxon>
        <taxon>Rhizobium/Agrobacterium group</taxon>
        <taxon>Rhizobium</taxon>
    </lineage>
</organism>
<dbReference type="Proteomes" id="UP000319824">
    <property type="component" value="Unassembled WGS sequence"/>
</dbReference>
<evidence type="ECO:0000313" key="1">
    <source>
        <dbReference type="EMBL" id="TVZ75095.1"/>
    </source>
</evidence>
<accession>A0A559TKF0</accession>
<protein>
    <submittedName>
        <fullName evidence="1">Uncharacterized protein</fullName>
    </submittedName>
</protein>
<dbReference type="RefSeq" id="WP_022718882.1">
    <property type="nucleotide sequence ID" value="NZ_VISO01000001.1"/>
</dbReference>
<reference evidence="1 2" key="1">
    <citation type="submission" date="2019-06" db="EMBL/GenBank/DDBJ databases">
        <title>Pac Bio to generate improved reference genome sequences for organisms with transposon mutant libraries (support for FEBA project).</title>
        <authorList>
            <person name="Blow M."/>
        </authorList>
    </citation>
    <scope>NUCLEOTIDE SEQUENCE [LARGE SCALE GENOMIC DNA]</scope>
    <source>
        <strain evidence="1 2">USDA 1844</strain>
    </source>
</reference>
<name>A0A559TKF0_9HYPH</name>
<sequence>MVYDLLQQVTGRLDEFHSALSVVEISINSLIFSAVPGERCPKRADF</sequence>
<dbReference type="AlphaFoldDB" id="A0A559TKF0"/>